<dbReference type="Proteomes" id="UP000030151">
    <property type="component" value="Unassembled WGS sequence"/>
</dbReference>
<accession>A0A0A1USK3</accession>
<protein>
    <submittedName>
        <fullName evidence="1">Uncharacterized protein</fullName>
    </submittedName>
</protein>
<gene>
    <name evidence="1" type="ORF">X797_007737</name>
</gene>
<reference evidence="1 2" key="1">
    <citation type="submission" date="2014-02" db="EMBL/GenBank/DDBJ databases">
        <title>The genome sequence of the entomopathogenic fungus Metarhizium robertsii ARSEF 2575.</title>
        <authorList>
            <person name="Giuliano Garisto Donzelli B."/>
            <person name="Roe B.A."/>
            <person name="Macmil S.L."/>
            <person name="Krasnoff S.B."/>
            <person name="Gibson D.M."/>
        </authorList>
    </citation>
    <scope>NUCLEOTIDE SEQUENCE [LARGE SCALE GENOMIC DNA]</scope>
    <source>
        <strain evidence="1 2">ARSEF 2575</strain>
    </source>
</reference>
<dbReference type="OrthoDB" id="4942067at2759"/>
<dbReference type="AlphaFoldDB" id="A0A0A1USK3"/>
<organism evidence="1 2">
    <name type="scientific">Metarhizium robertsii</name>
    <dbReference type="NCBI Taxonomy" id="568076"/>
    <lineage>
        <taxon>Eukaryota</taxon>
        <taxon>Fungi</taxon>
        <taxon>Dikarya</taxon>
        <taxon>Ascomycota</taxon>
        <taxon>Pezizomycotina</taxon>
        <taxon>Sordariomycetes</taxon>
        <taxon>Hypocreomycetidae</taxon>
        <taxon>Hypocreales</taxon>
        <taxon>Clavicipitaceae</taxon>
        <taxon>Metarhizium</taxon>
    </lineage>
</organism>
<name>A0A0A1USK3_9HYPO</name>
<sequence length="138" mass="15920">MSDPSAPSVILTGITDWLEWQDYIGKKLELATWAAIKTNDKAFIIVEPNRPQISAFNSTDSSAAELPEHQVNSYSLAWTIYLEGLDLYVKQQKQLMRARDIIYSSVDSRLARYLHWDHDIFQWMKTLTDAVLAERQKS</sequence>
<comment type="caution">
    <text evidence="1">The sequence shown here is derived from an EMBL/GenBank/DDBJ whole genome shotgun (WGS) entry which is preliminary data.</text>
</comment>
<dbReference type="EMBL" id="JELW01000021">
    <property type="protein sequence ID" value="EXU99019.1"/>
    <property type="molecule type" value="Genomic_DNA"/>
</dbReference>
<evidence type="ECO:0000313" key="2">
    <source>
        <dbReference type="Proteomes" id="UP000030151"/>
    </source>
</evidence>
<evidence type="ECO:0000313" key="1">
    <source>
        <dbReference type="EMBL" id="EXU99019.1"/>
    </source>
</evidence>
<proteinExistence type="predicted"/>
<dbReference type="HOGENOM" id="CLU_132200_0_0_1"/>